<evidence type="ECO:0000256" key="1">
    <source>
        <dbReference type="ARBA" id="ARBA00022723"/>
    </source>
</evidence>
<keyword evidence="5" id="KW-1185">Reference proteome</keyword>
<evidence type="ECO:0000313" key="5">
    <source>
        <dbReference type="Proteomes" id="UP001652542"/>
    </source>
</evidence>
<sequence>MITRRGILKGLLGMILAGLFTSAYAFFVEPALRLRVKRWIIKPHGWAAGPLKIAVIGDLHVGGPWVTLDRLERVVARTNALGADLTVFLGDLEAGHRFVQEVILPEDAAPVLARLRAPLGVYAILGNNDWWHDRDAQSRGAGPTRVQLALEQASIPVLENRAIRIGEGAQAFWLAGLGDQLALARDGGWKGVDDLQGTLEQVNGKAPIILLAHEPDIFPQVPKRVSLTLSGHTHGGQVRLMGWSPVVPSRFGNRNAYGHVQEDGRDLIVTGGIGCSILPVRFGVVPEITLVELQ</sequence>
<dbReference type="SUPFAM" id="SSF56300">
    <property type="entry name" value="Metallo-dependent phosphatases"/>
    <property type="match status" value="1"/>
</dbReference>
<reference evidence="4 5" key="1">
    <citation type="submission" date="2022-10" db="EMBL/GenBank/DDBJ databases">
        <title>Defluviimonas sp. nov., isolated from ocean surface water.</title>
        <authorList>
            <person name="He W."/>
            <person name="Wang L."/>
            <person name="Zhang D.-F."/>
        </authorList>
    </citation>
    <scope>NUCLEOTIDE SEQUENCE [LARGE SCALE GENOMIC DNA]</scope>
    <source>
        <strain evidence="4 5">WL0002</strain>
    </source>
</reference>
<protein>
    <submittedName>
        <fullName evidence="4">Metallophosphoesterase</fullName>
    </submittedName>
</protein>
<evidence type="ECO:0000259" key="3">
    <source>
        <dbReference type="Pfam" id="PF00149"/>
    </source>
</evidence>
<keyword evidence="1" id="KW-0479">Metal-binding</keyword>
<feature type="domain" description="Calcineurin-like phosphoesterase" evidence="3">
    <location>
        <begin position="51"/>
        <end position="235"/>
    </location>
</feature>
<dbReference type="InterPro" id="IPR051158">
    <property type="entry name" value="Metallophosphoesterase_sf"/>
</dbReference>
<accession>A0ABT2ZD29</accession>
<dbReference type="InterPro" id="IPR004843">
    <property type="entry name" value="Calcineurin-like_PHP"/>
</dbReference>
<dbReference type="InterPro" id="IPR029052">
    <property type="entry name" value="Metallo-depent_PP-like"/>
</dbReference>
<gene>
    <name evidence="4" type="ORF">OEW28_10030</name>
</gene>
<dbReference type="RefSeq" id="WP_263734627.1">
    <property type="nucleotide sequence ID" value="NZ_JAOWKY010000002.1"/>
</dbReference>
<dbReference type="Gene3D" id="3.60.21.10">
    <property type="match status" value="1"/>
</dbReference>
<comment type="caution">
    <text evidence="4">The sequence shown here is derived from an EMBL/GenBank/DDBJ whole genome shotgun (WGS) entry which is preliminary data.</text>
</comment>
<dbReference type="PANTHER" id="PTHR31302:SF31">
    <property type="entry name" value="PHOSPHODIESTERASE YAEI"/>
    <property type="match status" value="1"/>
</dbReference>
<name>A0ABT2ZD29_9RHOB</name>
<evidence type="ECO:0000256" key="2">
    <source>
        <dbReference type="ARBA" id="ARBA00022801"/>
    </source>
</evidence>
<dbReference type="CDD" id="cd07385">
    <property type="entry name" value="MPP_YkuE_C"/>
    <property type="match status" value="1"/>
</dbReference>
<keyword evidence="2" id="KW-0378">Hydrolase</keyword>
<dbReference type="EMBL" id="JAOWKY010000002">
    <property type="protein sequence ID" value="MCV2868968.1"/>
    <property type="molecule type" value="Genomic_DNA"/>
</dbReference>
<proteinExistence type="predicted"/>
<evidence type="ECO:0000313" key="4">
    <source>
        <dbReference type="EMBL" id="MCV2868968.1"/>
    </source>
</evidence>
<dbReference type="PANTHER" id="PTHR31302">
    <property type="entry name" value="TRANSMEMBRANE PROTEIN WITH METALLOPHOSPHOESTERASE DOMAIN-RELATED"/>
    <property type="match status" value="1"/>
</dbReference>
<organism evidence="4 5">
    <name type="scientific">Albidovulum marisflavi</name>
    <dbReference type="NCBI Taxonomy" id="2984159"/>
    <lineage>
        <taxon>Bacteria</taxon>
        <taxon>Pseudomonadati</taxon>
        <taxon>Pseudomonadota</taxon>
        <taxon>Alphaproteobacteria</taxon>
        <taxon>Rhodobacterales</taxon>
        <taxon>Paracoccaceae</taxon>
        <taxon>Albidovulum</taxon>
    </lineage>
</organism>
<dbReference type="Proteomes" id="UP001652542">
    <property type="component" value="Unassembled WGS sequence"/>
</dbReference>
<dbReference type="Pfam" id="PF00149">
    <property type="entry name" value="Metallophos"/>
    <property type="match status" value="1"/>
</dbReference>